<feature type="compositionally biased region" description="Basic residues" evidence="1">
    <location>
        <begin position="80"/>
        <end position="89"/>
    </location>
</feature>
<evidence type="ECO:0000313" key="2">
    <source>
        <dbReference type="EMBL" id="MFC5382644.1"/>
    </source>
</evidence>
<comment type="caution">
    <text evidence="2">The sequence shown here is derived from an EMBL/GenBank/DDBJ whole genome shotgun (WGS) entry which is preliminary data.</text>
</comment>
<evidence type="ECO:0000313" key="3">
    <source>
        <dbReference type="Proteomes" id="UP001596122"/>
    </source>
</evidence>
<protein>
    <submittedName>
        <fullName evidence="2">DUF4177 domain-containing protein</fullName>
    </submittedName>
</protein>
<dbReference type="Pfam" id="PF13783">
    <property type="entry name" value="DUF4177"/>
    <property type="match status" value="1"/>
</dbReference>
<dbReference type="EMBL" id="JBHSLD010000028">
    <property type="protein sequence ID" value="MFC5382644.1"/>
    <property type="molecule type" value="Genomic_DNA"/>
</dbReference>
<gene>
    <name evidence="2" type="ORF">ACFPJ6_17910</name>
</gene>
<organism evidence="2 3">
    <name type="scientific">Aquipuribacter nitratireducens</name>
    <dbReference type="NCBI Taxonomy" id="650104"/>
    <lineage>
        <taxon>Bacteria</taxon>
        <taxon>Bacillati</taxon>
        <taxon>Actinomycetota</taxon>
        <taxon>Actinomycetes</taxon>
        <taxon>Micrococcales</taxon>
        <taxon>Intrasporangiaceae</taxon>
        <taxon>Aquipuribacter</taxon>
    </lineage>
</organism>
<name>A0ABW0GRM5_9MICO</name>
<accession>A0ABW0GRM5</accession>
<feature type="region of interest" description="Disordered" evidence="1">
    <location>
        <begin position="75"/>
        <end position="111"/>
    </location>
</feature>
<keyword evidence="3" id="KW-1185">Reference proteome</keyword>
<feature type="compositionally biased region" description="Low complexity" evidence="1">
    <location>
        <begin position="96"/>
        <end position="111"/>
    </location>
</feature>
<dbReference type="Proteomes" id="UP001596122">
    <property type="component" value="Unassembled WGS sequence"/>
</dbReference>
<reference evidence="3" key="1">
    <citation type="journal article" date="2019" name="Int. J. Syst. Evol. Microbiol.">
        <title>The Global Catalogue of Microorganisms (GCM) 10K type strain sequencing project: providing services to taxonomists for standard genome sequencing and annotation.</title>
        <authorList>
            <consortium name="The Broad Institute Genomics Platform"/>
            <consortium name="The Broad Institute Genome Sequencing Center for Infectious Disease"/>
            <person name="Wu L."/>
            <person name="Ma J."/>
        </authorList>
    </citation>
    <scope>NUCLEOTIDE SEQUENCE [LARGE SCALE GENOMIC DNA]</scope>
    <source>
        <strain evidence="3">CCUG 43114</strain>
    </source>
</reference>
<dbReference type="RefSeq" id="WP_340270328.1">
    <property type="nucleotide sequence ID" value="NZ_JBBEOG010000006.1"/>
</dbReference>
<dbReference type="InterPro" id="IPR025234">
    <property type="entry name" value="YjzH-like"/>
</dbReference>
<evidence type="ECO:0000256" key="1">
    <source>
        <dbReference type="SAM" id="MobiDB-lite"/>
    </source>
</evidence>
<proteinExistence type="predicted"/>
<sequence length="111" mass="11488">MLAGDVATGMRERDLGRRGRLSAWTRSGTGDTVAELREGLIGGTTSGGRLEKVLNEQAAEGWRLRAITAVDVEGRIGPGGRRRGARHLRAAPFLDPASARAGAGMGAAPPG</sequence>